<evidence type="ECO:0000313" key="1">
    <source>
        <dbReference type="EMBL" id="JAH25138.1"/>
    </source>
</evidence>
<proteinExistence type="predicted"/>
<organism evidence="1">
    <name type="scientific">Anguilla anguilla</name>
    <name type="common">European freshwater eel</name>
    <name type="synonym">Muraena anguilla</name>
    <dbReference type="NCBI Taxonomy" id="7936"/>
    <lineage>
        <taxon>Eukaryota</taxon>
        <taxon>Metazoa</taxon>
        <taxon>Chordata</taxon>
        <taxon>Craniata</taxon>
        <taxon>Vertebrata</taxon>
        <taxon>Euteleostomi</taxon>
        <taxon>Actinopterygii</taxon>
        <taxon>Neopterygii</taxon>
        <taxon>Teleostei</taxon>
        <taxon>Anguilliformes</taxon>
        <taxon>Anguillidae</taxon>
        <taxon>Anguilla</taxon>
    </lineage>
</organism>
<sequence>MHPYLDFFLLVTSISCVSSLFSRMVYTGIMYIISKMYFMSLSVVVLH</sequence>
<dbReference type="AlphaFoldDB" id="A0A0E9R9W0"/>
<protein>
    <submittedName>
        <fullName evidence="1">Uncharacterized protein</fullName>
    </submittedName>
</protein>
<name>A0A0E9R9W0_ANGAN</name>
<accession>A0A0E9R9W0</accession>
<dbReference type="EMBL" id="GBXM01083439">
    <property type="protein sequence ID" value="JAH25138.1"/>
    <property type="molecule type" value="Transcribed_RNA"/>
</dbReference>
<reference evidence="1" key="1">
    <citation type="submission" date="2014-11" db="EMBL/GenBank/DDBJ databases">
        <authorList>
            <person name="Amaro Gonzalez C."/>
        </authorList>
    </citation>
    <scope>NUCLEOTIDE SEQUENCE</scope>
</reference>
<reference evidence="1" key="2">
    <citation type="journal article" date="2015" name="Fish Shellfish Immunol.">
        <title>Early steps in the European eel (Anguilla anguilla)-Vibrio vulnificus interaction in the gills: Role of the RtxA13 toxin.</title>
        <authorList>
            <person name="Callol A."/>
            <person name="Pajuelo D."/>
            <person name="Ebbesson L."/>
            <person name="Teles M."/>
            <person name="MacKenzie S."/>
            <person name="Amaro C."/>
        </authorList>
    </citation>
    <scope>NUCLEOTIDE SEQUENCE</scope>
</reference>